<name>A0ACC1JGA4_9FUNG</name>
<dbReference type="Proteomes" id="UP001150603">
    <property type="component" value="Unassembled WGS sequence"/>
</dbReference>
<evidence type="ECO:0000313" key="1">
    <source>
        <dbReference type="EMBL" id="KAJ1950548.1"/>
    </source>
</evidence>
<proteinExistence type="predicted"/>
<sequence length="50" mass="5420">MLLGTEVQLCHCCADDGNSRPPIRNTTNLAGCSNCNKSLANHLVQLHKLD</sequence>
<dbReference type="EMBL" id="JANBPW010000181">
    <property type="protein sequence ID" value="KAJ1950548.1"/>
    <property type="molecule type" value="Genomic_DNA"/>
</dbReference>
<reference evidence="1" key="1">
    <citation type="submission" date="2022-07" db="EMBL/GenBank/DDBJ databases">
        <title>Phylogenomic reconstructions and comparative analyses of Kickxellomycotina fungi.</title>
        <authorList>
            <person name="Reynolds N.K."/>
            <person name="Stajich J.E."/>
            <person name="Barry K."/>
            <person name="Grigoriev I.V."/>
            <person name="Crous P."/>
            <person name="Smith M.E."/>
        </authorList>
    </citation>
    <scope>NUCLEOTIDE SEQUENCE</scope>
    <source>
        <strain evidence="1">NRRL 5244</strain>
    </source>
</reference>
<evidence type="ECO:0000313" key="2">
    <source>
        <dbReference type="Proteomes" id="UP001150603"/>
    </source>
</evidence>
<accession>A0ACC1JGA4</accession>
<protein>
    <submittedName>
        <fullName evidence="1">Uncharacterized protein</fullName>
    </submittedName>
</protein>
<gene>
    <name evidence="1" type="ORF">FBU59_000624</name>
</gene>
<organism evidence="1 2">
    <name type="scientific">Linderina macrospora</name>
    <dbReference type="NCBI Taxonomy" id="4868"/>
    <lineage>
        <taxon>Eukaryota</taxon>
        <taxon>Fungi</taxon>
        <taxon>Fungi incertae sedis</taxon>
        <taxon>Zoopagomycota</taxon>
        <taxon>Kickxellomycotina</taxon>
        <taxon>Kickxellomycetes</taxon>
        <taxon>Kickxellales</taxon>
        <taxon>Kickxellaceae</taxon>
        <taxon>Linderina</taxon>
    </lineage>
</organism>
<keyword evidence="2" id="KW-1185">Reference proteome</keyword>
<comment type="caution">
    <text evidence="1">The sequence shown here is derived from an EMBL/GenBank/DDBJ whole genome shotgun (WGS) entry which is preliminary data.</text>
</comment>